<protein>
    <submittedName>
        <fullName evidence="2">Type-F conjugative transfer system pilin assembly protein TraF</fullName>
    </submittedName>
</protein>
<reference evidence="2" key="1">
    <citation type="submission" date="2018-07" db="EMBL/GenBank/DDBJ databases">
        <authorList>
            <person name="Ashton P.M."/>
            <person name="Dallman T."/>
            <person name="Nair S."/>
            <person name="De Pinna E."/>
            <person name="Peters T."/>
            <person name="Grant K."/>
        </authorList>
    </citation>
    <scope>NUCLEOTIDE SEQUENCE [LARGE SCALE GENOMIC DNA]</scope>
    <source>
        <strain evidence="2">157339</strain>
    </source>
</reference>
<feature type="signal peptide" evidence="1">
    <location>
        <begin position="1"/>
        <end position="21"/>
    </location>
</feature>
<name>A0A403MN96_SALET</name>
<comment type="caution">
    <text evidence="2">The sequence shown here is derived from an EMBL/GenBank/DDBJ whole genome shotgun (WGS) entry which is preliminary data.</text>
</comment>
<accession>A0A403MN96</accession>
<gene>
    <name evidence="2" type="primary">traF</name>
    <name evidence="2" type="ORF">DRU74_24465</name>
</gene>
<dbReference type="AlphaFoldDB" id="A0A403MN96"/>
<sequence>MRKIQAAWLAFLLCGHMTVYGKDAGWQWYNEKVSPQETEKKPAAVPHQEPDIMQKLSALQTATKRALYEAILYPGVDNFVKYFRLQNYWTQQAGLFSMSAKKAMLAHPELDYNLQYSHYNGTVRNQLAADQAQQRQAISKLAEHYGIMFFYRGQDPIDGQLAQVINGFRATYGLSVIPVTVDGVINPMLPDTRPDQGQAQRLGVKYFPAMMLVDPKQGSVRPLSYGFITQDDLAKQFLNVSEDFKPNF</sequence>
<dbReference type="Pfam" id="PF13728">
    <property type="entry name" value="TraF"/>
    <property type="match status" value="1"/>
</dbReference>
<dbReference type="InterPro" id="IPR014110">
    <property type="entry name" value="TraF"/>
</dbReference>
<dbReference type="InterPro" id="IPR039555">
    <property type="entry name" value="TraF/TrbB"/>
</dbReference>
<dbReference type="EMBL" id="RVHM01000056">
    <property type="protein sequence ID" value="MLU99823.1"/>
    <property type="molecule type" value="Genomic_DNA"/>
</dbReference>
<evidence type="ECO:0000256" key="1">
    <source>
        <dbReference type="SAM" id="SignalP"/>
    </source>
</evidence>
<dbReference type="NCBIfam" id="TIGR02739">
    <property type="entry name" value="TraF"/>
    <property type="match status" value="1"/>
</dbReference>
<organism evidence="2">
    <name type="scientific">Salmonella enterica I</name>
    <dbReference type="NCBI Taxonomy" id="59201"/>
    <lineage>
        <taxon>Bacteria</taxon>
        <taxon>Pseudomonadati</taxon>
        <taxon>Pseudomonadota</taxon>
        <taxon>Gammaproteobacteria</taxon>
        <taxon>Enterobacterales</taxon>
        <taxon>Enterobacteriaceae</taxon>
        <taxon>Salmonella</taxon>
    </lineage>
</organism>
<proteinExistence type="predicted"/>
<keyword evidence="1" id="KW-0732">Signal</keyword>
<feature type="chain" id="PRO_5019166854" evidence="1">
    <location>
        <begin position="22"/>
        <end position="248"/>
    </location>
</feature>
<dbReference type="Proteomes" id="UP000885374">
    <property type="component" value="Unassembled WGS sequence"/>
</dbReference>
<evidence type="ECO:0000313" key="2">
    <source>
        <dbReference type="EMBL" id="MLU99823.1"/>
    </source>
</evidence>
<dbReference type="NCBIfam" id="NF010257">
    <property type="entry name" value="PRK13703.1"/>
    <property type="match status" value="1"/>
</dbReference>